<keyword evidence="8 11" id="KW-0067">ATP-binding</keyword>
<dbReference type="HAMAP" id="MF_00137">
    <property type="entry name" value="SAICAR_synth"/>
    <property type="match status" value="1"/>
</dbReference>
<reference evidence="13 14" key="1">
    <citation type="submission" date="2021-05" db="EMBL/GenBank/DDBJ databases">
        <title>Kineosporia and Streptomyces sp. nov. two new marine actinobacteria isolated from Coral.</title>
        <authorList>
            <person name="Buangrab K."/>
            <person name="Sutthacheep M."/>
            <person name="Yeemin T."/>
            <person name="Harunari E."/>
            <person name="Igarashi Y."/>
            <person name="Kanchanasin P."/>
            <person name="Tanasupawat S."/>
            <person name="Phongsopitanun W."/>
        </authorList>
    </citation>
    <scope>NUCLEOTIDE SEQUENCE [LARGE SCALE GENOMIC DNA]</scope>
    <source>
        <strain evidence="13 14">J2-2</strain>
    </source>
</reference>
<dbReference type="Pfam" id="PF01259">
    <property type="entry name" value="SAICAR_synt"/>
    <property type="match status" value="1"/>
</dbReference>
<organism evidence="13 14">
    <name type="scientific">Kineosporia corallincola</name>
    <dbReference type="NCBI Taxonomy" id="2835133"/>
    <lineage>
        <taxon>Bacteria</taxon>
        <taxon>Bacillati</taxon>
        <taxon>Actinomycetota</taxon>
        <taxon>Actinomycetes</taxon>
        <taxon>Kineosporiales</taxon>
        <taxon>Kineosporiaceae</taxon>
        <taxon>Kineosporia</taxon>
    </lineage>
</organism>
<dbReference type="SUPFAM" id="SSF56104">
    <property type="entry name" value="SAICAR synthase-like"/>
    <property type="match status" value="1"/>
</dbReference>
<evidence type="ECO:0000259" key="12">
    <source>
        <dbReference type="Pfam" id="PF01259"/>
    </source>
</evidence>
<keyword evidence="14" id="KW-1185">Reference proteome</keyword>
<gene>
    <name evidence="11" type="primary">purC</name>
    <name evidence="13" type="ORF">KIH74_16425</name>
</gene>
<feature type="domain" description="SAICAR synthetase/ADE2 N-terminal" evidence="12">
    <location>
        <begin position="13"/>
        <end position="255"/>
    </location>
</feature>
<dbReference type="Gene3D" id="3.30.470.20">
    <property type="entry name" value="ATP-grasp fold, B domain"/>
    <property type="match status" value="1"/>
</dbReference>
<dbReference type="InterPro" id="IPR018236">
    <property type="entry name" value="SAICAR_synthetase_CS"/>
</dbReference>
<dbReference type="NCBIfam" id="NF010568">
    <property type="entry name" value="PRK13961.1"/>
    <property type="match status" value="1"/>
</dbReference>
<dbReference type="Proteomes" id="UP001197247">
    <property type="component" value="Unassembled WGS sequence"/>
</dbReference>
<dbReference type="EC" id="6.3.2.6" evidence="3 11"/>
<dbReference type="InterPro" id="IPR001636">
    <property type="entry name" value="SAICAR_synth"/>
</dbReference>
<sequence length="284" mass="31489">MRKGSSRMSPQLLHSGKVRDVYADGDDLILVASDRVSVYDVILPTPVPDKGKILTQLSLWWFEQLKDLVPNHIVSATDVPEEWAGRAVRCKKLTMVPVECIARGYLAGLGLEEYRRDRAISGVALPEGLVEGSKLPSPVFTPTTKESEGHDEFITFDDVVAEHGAGLSGRLRELTLAVYGRGAEIAARSGVIIADTKLEFGLDADGELVLGDEVLTSDSSRFWPADTWTPGGPQRSWDKQFVRDWSLSSGWDKTYPGPEIPDEIVTKTRDLYIDVYERITGNRW</sequence>
<dbReference type="Gene3D" id="3.30.200.20">
    <property type="entry name" value="Phosphorylase Kinase, domain 1"/>
    <property type="match status" value="1"/>
</dbReference>
<evidence type="ECO:0000313" key="14">
    <source>
        <dbReference type="Proteomes" id="UP001197247"/>
    </source>
</evidence>
<dbReference type="EMBL" id="JAHBAY010000006">
    <property type="protein sequence ID" value="MBT0770531.1"/>
    <property type="molecule type" value="Genomic_DNA"/>
</dbReference>
<accession>A0ABS5TK03</accession>
<evidence type="ECO:0000256" key="11">
    <source>
        <dbReference type="HAMAP-Rule" id="MF_00137"/>
    </source>
</evidence>
<evidence type="ECO:0000256" key="3">
    <source>
        <dbReference type="ARBA" id="ARBA00012217"/>
    </source>
</evidence>
<comment type="catalytic activity">
    <reaction evidence="10 11">
        <text>5-amino-1-(5-phospho-D-ribosyl)imidazole-4-carboxylate + L-aspartate + ATP = (2S)-2-[5-amino-1-(5-phospho-beta-D-ribosyl)imidazole-4-carboxamido]succinate + ADP + phosphate + 2 H(+)</text>
        <dbReference type="Rhea" id="RHEA:22628"/>
        <dbReference type="ChEBI" id="CHEBI:15378"/>
        <dbReference type="ChEBI" id="CHEBI:29991"/>
        <dbReference type="ChEBI" id="CHEBI:30616"/>
        <dbReference type="ChEBI" id="CHEBI:43474"/>
        <dbReference type="ChEBI" id="CHEBI:58443"/>
        <dbReference type="ChEBI" id="CHEBI:77657"/>
        <dbReference type="ChEBI" id="CHEBI:456216"/>
        <dbReference type="EC" id="6.3.2.6"/>
    </reaction>
</comment>
<evidence type="ECO:0000256" key="1">
    <source>
        <dbReference type="ARBA" id="ARBA00004672"/>
    </source>
</evidence>
<proteinExistence type="inferred from homology"/>
<comment type="caution">
    <text evidence="13">The sequence shown here is derived from an EMBL/GenBank/DDBJ whole genome shotgun (WGS) entry which is preliminary data.</text>
</comment>
<dbReference type="GO" id="GO:0004639">
    <property type="term" value="F:phosphoribosylaminoimidazolesuccinocarboxamide synthase activity"/>
    <property type="evidence" value="ECO:0007669"/>
    <property type="project" value="UniProtKB-EC"/>
</dbReference>
<evidence type="ECO:0000256" key="8">
    <source>
        <dbReference type="ARBA" id="ARBA00022840"/>
    </source>
</evidence>
<dbReference type="PANTHER" id="PTHR43700">
    <property type="entry name" value="PHOSPHORIBOSYLAMINOIMIDAZOLE-SUCCINOCARBOXAMIDE SYNTHASE"/>
    <property type="match status" value="1"/>
</dbReference>
<evidence type="ECO:0000256" key="4">
    <source>
        <dbReference type="ARBA" id="ARBA00016460"/>
    </source>
</evidence>
<evidence type="ECO:0000256" key="6">
    <source>
        <dbReference type="ARBA" id="ARBA00022741"/>
    </source>
</evidence>
<evidence type="ECO:0000256" key="5">
    <source>
        <dbReference type="ARBA" id="ARBA00022598"/>
    </source>
</evidence>
<keyword evidence="7 11" id="KW-0658">Purine biosynthesis</keyword>
<keyword evidence="5 11" id="KW-0436">Ligase</keyword>
<evidence type="ECO:0000256" key="10">
    <source>
        <dbReference type="ARBA" id="ARBA00048475"/>
    </source>
</evidence>
<evidence type="ECO:0000256" key="9">
    <source>
        <dbReference type="ARBA" id="ARBA00030409"/>
    </source>
</evidence>
<name>A0ABS5TK03_9ACTN</name>
<dbReference type="CDD" id="cd01414">
    <property type="entry name" value="SAICAR_synt_Sc"/>
    <property type="match status" value="1"/>
</dbReference>
<dbReference type="PROSITE" id="PS01058">
    <property type="entry name" value="SAICAR_SYNTHETASE_2"/>
    <property type="match status" value="1"/>
</dbReference>
<dbReference type="InterPro" id="IPR028923">
    <property type="entry name" value="SAICAR_synt/ADE2_N"/>
</dbReference>
<dbReference type="NCBIfam" id="TIGR00081">
    <property type="entry name" value="purC"/>
    <property type="match status" value="1"/>
</dbReference>
<comment type="similarity">
    <text evidence="2 11">Belongs to the SAICAR synthetase family.</text>
</comment>
<evidence type="ECO:0000256" key="7">
    <source>
        <dbReference type="ARBA" id="ARBA00022755"/>
    </source>
</evidence>
<evidence type="ECO:0000313" key="13">
    <source>
        <dbReference type="EMBL" id="MBT0770531.1"/>
    </source>
</evidence>
<protein>
    <recommendedName>
        <fullName evidence="4 11">Phosphoribosylaminoimidazole-succinocarboxamide synthase</fullName>
        <ecNumber evidence="3 11">6.3.2.6</ecNumber>
    </recommendedName>
    <alternativeName>
        <fullName evidence="9 11">SAICAR synthetase</fullName>
    </alternativeName>
</protein>
<dbReference type="PANTHER" id="PTHR43700:SF1">
    <property type="entry name" value="PHOSPHORIBOSYLAMINOIMIDAZOLE-SUCCINOCARBOXAMIDE SYNTHASE"/>
    <property type="match status" value="1"/>
</dbReference>
<evidence type="ECO:0000256" key="2">
    <source>
        <dbReference type="ARBA" id="ARBA00010190"/>
    </source>
</evidence>
<keyword evidence="6 11" id="KW-0547">Nucleotide-binding</keyword>
<comment type="pathway">
    <text evidence="1 11">Purine metabolism; IMP biosynthesis via de novo pathway; 5-amino-1-(5-phospho-D-ribosyl)imidazole-4-carboxamide from 5-amino-1-(5-phospho-D-ribosyl)imidazole-4-carboxylate: step 1/2.</text>
</comment>